<evidence type="ECO:0000256" key="1">
    <source>
        <dbReference type="SAM" id="SignalP"/>
    </source>
</evidence>
<dbReference type="Proteomes" id="UP000822688">
    <property type="component" value="Chromosome V"/>
</dbReference>
<dbReference type="EMBL" id="CM026426">
    <property type="protein sequence ID" value="KAG0573668.1"/>
    <property type="molecule type" value="Genomic_DNA"/>
</dbReference>
<keyword evidence="1" id="KW-0732">Signal</keyword>
<feature type="chain" id="PRO_5035734768" evidence="1">
    <location>
        <begin position="20"/>
        <end position="100"/>
    </location>
</feature>
<comment type="caution">
    <text evidence="2">The sequence shown here is derived from an EMBL/GenBank/DDBJ whole genome shotgun (WGS) entry which is preliminary data.</text>
</comment>
<organism evidence="2 3">
    <name type="scientific">Ceratodon purpureus</name>
    <name type="common">Fire moss</name>
    <name type="synonym">Dicranum purpureum</name>
    <dbReference type="NCBI Taxonomy" id="3225"/>
    <lineage>
        <taxon>Eukaryota</taxon>
        <taxon>Viridiplantae</taxon>
        <taxon>Streptophyta</taxon>
        <taxon>Embryophyta</taxon>
        <taxon>Bryophyta</taxon>
        <taxon>Bryophytina</taxon>
        <taxon>Bryopsida</taxon>
        <taxon>Dicranidae</taxon>
        <taxon>Pseudoditrichales</taxon>
        <taxon>Ditrichaceae</taxon>
        <taxon>Ceratodon</taxon>
    </lineage>
</organism>
<protein>
    <submittedName>
        <fullName evidence="2">Uncharacterized protein</fullName>
    </submittedName>
</protein>
<reference evidence="2" key="1">
    <citation type="submission" date="2020-06" db="EMBL/GenBank/DDBJ databases">
        <title>WGS assembly of Ceratodon purpureus strain R40.</title>
        <authorList>
            <person name="Carey S.B."/>
            <person name="Jenkins J."/>
            <person name="Shu S."/>
            <person name="Lovell J.T."/>
            <person name="Sreedasyam A."/>
            <person name="Maumus F."/>
            <person name="Tiley G.P."/>
            <person name="Fernandez-Pozo N."/>
            <person name="Barry K."/>
            <person name="Chen C."/>
            <person name="Wang M."/>
            <person name="Lipzen A."/>
            <person name="Daum C."/>
            <person name="Saski C.A."/>
            <person name="Payton A.C."/>
            <person name="Mcbreen J.C."/>
            <person name="Conrad R.E."/>
            <person name="Kollar L.M."/>
            <person name="Olsson S."/>
            <person name="Huttunen S."/>
            <person name="Landis J.B."/>
            <person name="Wickett N.J."/>
            <person name="Johnson M.G."/>
            <person name="Rensing S.A."/>
            <person name="Grimwood J."/>
            <person name="Schmutz J."/>
            <person name="Mcdaniel S.F."/>
        </authorList>
    </citation>
    <scope>NUCLEOTIDE SEQUENCE</scope>
    <source>
        <strain evidence="2">R40</strain>
    </source>
</reference>
<accession>A0A8T0HT24</accession>
<gene>
    <name evidence="2" type="ORF">KC19_VG198900</name>
</gene>
<feature type="signal peptide" evidence="1">
    <location>
        <begin position="1"/>
        <end position="19"/>
    </location>
</feature>
<sequence length="100" mass="11848">MLGHLIIIRALLWAHAPSSQRPGQTDHSRLAQYVRSNPLQWTQPEIQHTINTYNYLGQGLQEFDRCEIELHIPEYDRRWRIRIHTTMNISRIKQSEASCI</sequence>
<keyword evidence="3" id="KW-1185">Reference proteome</keyword>
<evidence type="ECO:0000313" key="2">
    <source>
        <dbReference type="EMBL" id="KAG0573668.1"/>
    </source>
</evidence>
<proteinExistence type="predicted"/>
<evidence type="ECO:0000313" key="3">
    <source>
        <dbReference type="Proteomes" id="UP000822688"/>
    </source>
</evidence>
<name>A0A8T0HT24_CERPU</name>
<dbReference type="AlphaFoldDB" id="A0A8T0HT24"/>